<accession>A0ABQ8K0X3</accession>
<comment type="caution">
    <text evidence="1">The sequence shown here is derived from an EMBL/GenBank/DDBJ whole genome shotgun (WGS) entry which is preliminary data.</text>
</comment>
<organism evidence="1 2">
    <name type="scientific">Rhodofomes roseus</name>
    <dbReference type="NCBI Taxonomy" id="34475"/>
    <lineage>
        <taxon>Eukaryota</taxon>
        <taxon>Fungi</taxon>
        <taxon>Dikarya</taxon>
        <taxon>Basidiomycota</taxon>
        <taxon>Agaricomycotina</taxon>
        <taxon>Agaricomycetes</taxon>
        <taxon>Polyporales</taxon>
        <taxon>Rhodofomes</taxon>
    </lineage>
</organism>
<proteinExistence type="predicted"/>
<dbReference type="GeneID" id="72005882"/>
<protein>
    <submittedName>
        <fullName evidence="1">Uncharacterized protein</fullName>
    </submittedName>
</protein>
<sequence>MVPLNNERHAVDVQEDNIPHLYAIRKLLSDRSSMHRVQSRCMALIQLLTRCRQGMSLCLPFLLAILPSVTGSDRCPSFPGMEHTTVSKRKTIHGSLTRSKPSRPSARKTAVSTQYSQVSCGSREAIASRAQADTPATYLDLYISRLQSTLWVTVRCTPFVTSKPNLPDLTGAIALCFVIPGWPGECCADPVYLEEPPMVCRPSGRYKMAR</sequence>
<evidence type="ECO:0000313" key="1">
    <source>
        <dbReference type="EMBL" id="KAH9830306.1"/>
    </source>
</evidence>
<dbReference type="EMBL" id="JADCUA010000032">
    <property type="protein sequence ID" value="KAH9830306.1"/>
    <property type="molecule type" value="Genomic_DNA"/>
</dbReference>
<evidence type="ECO:0000313" key="2">
    <source>
        <dbReference type="Proteomes" id="UP000814176"/>
    </source>
</evidence>
<keyword evidence="2" id="KW-1185">Reference proteome</keyword>
<dbReference type="Proteomes" id="UP000814176">
    <property type="component" value="Unassembled WGS sequence"/>
</dbReference>
<dbReference type="RefSeq" id="XP_047773628.1">
    <property type="nucleotide sequence ID" value="XM_047925150.1"/>
</dbReference>
<gene>
    <name evidence="1" type="ORF">C8Q71DRAFT_786757</name>
</gene>
<name>A0ABQ8K0X3_9APHY</name>
<reference evidence="1 2" key="1">
    <citation type="journal article" date="2021" name="Environ. Microbiol.">
        <title>Gene family expansions and transcriptome signatures uncover fungal adaptations to wood decay.</title>
        <authorList>
            <person name="Hage H."/>
            <person name="Miyauchi S."/>
            <person name="Viragh M."/>
            <person name="Drula E."/>
            <person name="Min B."/>
            <person name="Chaduli D."/>
            <person name="Navarro D."/>
            <person name="Favel A."/>
            <person name="Norest M."/>
            <person name="Lesage-Meessen L."/>
            <person name="Balint B."/>
            <person name="Merenyi Z."/>
            <person name="de Eugenio L."/>
            <person name="Morin E."/>
            <person name="Martinez A.T."/>
            <person name="Baldrian P."/>
            <person name="Stursova M."/>
            <person name="Martinez M.J."/>
            <person name="Novotny C."/>
            <person name="Magnuson J.K."/>
            <person name="Spatafora J.W."/>
            <person name="Maurice S."/>
            <person name="Pangilinan J."/>
            <person name="Andreopoulos W."/>
            <person name="LaButti K."/>
            <person name="Hundley H."/>
            <person name="Na H."/>
            <person name="Kuo A."/>
            <person name="Barry K."/>
            <person name="Lipzen A."/>
            <person name="Henrissat B."/>
            <person name="Riley R."/>
            <person name="Ahrendt S."/>
            <person name="Nagy L.G."/>
            <person name="Grigoriev I.V."/>
            <person name="Martin F."/>
            <person name="Rosso M.N."/>
        </authorList>
    </citation>
    <scope>NUCLEOTIDE SEQUENCE [LARGE SCALE GENOMIC DNA]</scope>
    <source>
        <strain evidence="1 2">CIRM-BRFM 1785</strain>
    </source>
</reference>